<keyword evidence="2 8" id="KW-0812">Transmembrane</keyword>
<feature type="compositionally biased region" description="Acidic residues" evidence="7">
    <location>
        <begin position="900"/>
        <end position="910"/>
    </location>
</feature>
<dbReference type="Pfam" id="PF25534">
    <property type="entry name" value="DUF7918"/>
    <property type="match status" value="1"/>
</dbReference>
<feature type="region of interest" description="Disordered" evidence="7">
    <location>
        <begin position="669"/>
        <end position="705"/>
    </location>
</feature>
<sequence>MEVLSKASRVATSKTAQRTLVNASLLVGTSLFLLPFAAIASVLFFRDYLPEQVVTTAVHLQYGSGANPFGTATIPTSALRTQQEYDVSVTLSMPRSPANTQRGNFMIAIHLLDLGALSTGSDKIQPHIAPEPYAHFDGKTVLLSSRRPALVPYQDPMVSIASRILFLAYHILFSDSETCVLTVPMAERVELAKGSPLPASAYLELQGGQDIETYSASITLTAQLRGLRWLMYNYRVTTLTAAVLLFWASEIVFMAVAWLVWSGFSGSSQGSGIGNGETVQKSYNKSIGQVKREDGSGIDELSDAPRTFPTYGNQAPLRYEPEVKDEPRAEDLLPLGGEADDEEEDDGRGFRGDSGIGTSYSLLAQGLIAPGRQIHFNQSHQLLPHYAVAHSLPAAATFDIVEPTDHSCKIPLLAPSSAITKAKKQPPTITTSCLYAVFARKPPDRRIVTGDRGALRRFSFLAQTAALLRALVRFATMPCFKGIAVSIHANGAPLPEHGMQKQSRLSRISTYIPVPQPSINPDSNKPEPAKFAISITLLTPGLPIPYSTPKSTETNPYPKPQFVGGLPTAAQGPSKFSGVVNPYIPMTNSENETIAAYIYFDGRSKEEVATLLRPGEETWVNSRWVQVPDSEGGGLAEREFLFREVGLERWLNGLDLQGHDAAEKLERRRQKFEKRRRRQKATTGATSMQVEQGPNGPRDTLRYGAEDGSPVEAVFGEDDSDSLSDDDEIPEATGQIKVLMFRVLASGEIKKGEYSPQFDAHDDDDDAESGKQGNGKSGVDADVEHTTSFAKPKTLDPKTISTQTVTGIDGPDKPYASFTFFYRGERQLQKIGIIASSKAAQATPGSAKRRSGQLDFSSLGPLKTSGTVGFSAFRDQDTEATRRRKARKKSNGNVGGALNDDSDEDDDESELLGKMQDIDEKDINNKLAPEDVRSQGELADGVNRIRLKRAHSAEPDRSENAGATNSSANSGAFGSPSIGAASAAGNGHLSGRVNQEHSNNATIEGTIGSPLKKHRPSISGGDDQVRAQSNNSGLSEVMSRGVPTQTTAPATSGTNVEEEEL</sequence>
<feature type="domain" description="DUF7918" evidence="9">
    <location>
        <begin position="717"/>
        <end position="836"/>
    </location>
</feature>
<dbReference type="AlphaFoldDB" id="A0A010RFR4"/>
<evidence type="ECO:0000259" key="9">
    <source>
        <dbReference type="Pfam" id="PF25534"/>
    </source>
</evidence>
<keyword evidence="6 8" id="KW-0472">Membrane</keyword>
<feature type="transmembrane region" description="Helical" evidence="8">
    <location>
        <begin position="20"/>
        <end position="45"/>
    </location>
</feature>
<feature type="compositionally biased region" description="Basic residues" evidence="7">
    <location>
        <begin position="669"/>
        <end position="680"/>
    </location>
</feature>
<feature type="region of interest" description="Disordered" evidence="7">
    <location>
        <begin position="838"/>
        <end position="1061"/>
    </location>
</feature>
<feature type="compositionally biased region" description="Polar residues" evidence="7">
    <location>
        <begin position="1042"/>
        <end position="1055"/>
    </location>
</feature>
<evidence type="ECO:0000256" key="2">
    <source>
        <dbReference type="ARBA" id="ARBA00022692"/>
    </source>
</evidence>
<gene>
    <name evidence="10" type="ORF">CFIO01_03455</name>
</gene>
<dbReference type="Proteomes" id="UP000020467">
    <property type="component" value="Unassembled WGS sequence"/>
</dbReference>
<evidence type="ECO:0000256" key="1">
    <source>
        <dbReference type="ARBA" id="ARBA00004477"/>
    </source>
</evidence>
<feature type="compositionally biased region" description="Basic and acidic residues" evidence="7">
    <location>
        <begin position="916"/>
        <end position="934"/>
    </location>
</feature>
<evidence type="ECO:0000256" key="6">
    <source>
        <dbReference type="ARBA" id="ARBA00023136"/>
    </source>
</evidence>
<keyword evidence="11" id="KW-1185">Reference proteome</keyword>
<dbReference type="GO" id="GO:0005789">
    <property type="term" value="C:endoplasmic reticulum membrane"/>
    <property type="evidence" value="ECO:0007669"/>
    <property type="project" value="UniProtKB-SubCell"/>
</dbReference>
<evidence type="ECO:0000313" key="11">
    <source>
        <dbReference type="Proteomes" id="UP000020467"/>
    </source>
</evidence>
<dbReference type="Pfam" id="PF06775">
    <property type="entry name" value="Seipin"/>
    <property type="match status" value="1"/>
</dbReference>
<protein>
    <recommendedName>
        <fullName evidence="9">DUF7918 domain-containing protein</fullName>
    </recommendedName>
</protein>
<feature type="region of interest" description="Disordered" evidence="7">
    <location>
        <begin position="332"/>
        <end position="353"/>
    </location>
</feature>
<dbReference type="OrthoDB" id="5400327at2759"/>
<keyword evidence="5" id="KW-0443">Lipid metabolism</keyword>
<dbReference type="STRING" id="1445577.A0A010RFR4"/>
<dbReference type="InterPro" id="IPR009617">
    <property type="entry name" value="Seipin"/>
</dbReference>
<dbReference type="PANTHER" id="PTHR36223">
    <property type="entry name" value="BETA-LACTAMASE-TYPE TRANSPEPTIDASE FOLD DOMAIN CONTAINING PROTEIN"/>
    <property type="match status" value="1"/>
</dbReference>
<evidence type="ECO:0000256" key="8">
    <source>
        <dbReference type="SAM" id="Phobius"/>
    </source>
</evidence>
<dbReference type="GO" id="GO:0006629">
    <property type="term" value="P:lipid metabolic process"/>
    <property type="evidence" value="ECO:0007669"/>
    <property type="project" value="UniProtKB-KW"/>
</dbReference>
<accession>A0A010RFR4</accession>
<dbReference type="EMBL" id="JARH01000803">
    <property type="protein sequence ID" value="EXF76644.1"/>
    <property type="molecule type" value="Genomic_DNA"/>
</dbReference>
<keyword evidence="4 8" id="KW-1133">Transmembrane helix</keyword>
<keyword evidence="3" id="KW-0256">Endoplasmic reticulum</keyword>
<dbReference type="GO" id="GO:0140042">
    <property type="term" value="P:lipid droplet formation"/>
    <property type="evidence" value="ECO:0007669"/>
    <property type="project" value="UniProtKB-ARBA"/>
</dbReference>
<evidence type="ECO:0000256" key="4">
    <source>
        <dbReference type="ARBA" id="ARBA00022989"/>
    </source>
</evidence>
<evidence type="ECO:0000313" key="10">
    <source>
        <dbReference type="EMBL" id="EXF76644.1"/>
    </source>
</evidence>
<feature type="compositionally biased region" description="Low complexity" evidence="7">
    <location>
        <begin position="960"/>
        <end position="987"/>
    </location>
</feature>
<dbReference type="KEGG" id="cfj:CFIO01_03455"/>
<feature type="transmembrane region" description="Helical" evidence="8">
    <location>
        <begin position="236"/>
        <end position="261"/>
    </location>
</feature>
<comment type="caution">
    <text evidence="10">The sequence shown here is derived from an EMBL/GenBank/DDBJ whole genome shotgun (WGS) entry which is preliminary data.</text>
</comment>
<dbReference type="HOGENOM" id="CLU_289184_0_0_1"/>
<organism evidence="10 11">
    <name type="scientific">Colletotrichum fioriniae PJ7</name>
    <dbReference type="NCBI Taxonomy" id="1445577"/>
    <lineage>
        <taxon>Eukaryota</taxon>
        <taxon>Fungi</taxon>
        <taxon>Dikarya</taxon>
        <taxon>Ascomycota</taxon>
        <taxon>Pezizomycotina</taxon>
        <taxon>Sordariomycetes</taxon>
        <taxon>Hypocreomycetidae</taxon>
        <taxon>Glomerellales</taxon>
        <taxon>Glomerellaceae</taxon>
        <taxon>Colletotrichum</taxon>
        <taxon>Colletotrichum acutatum species complex</taxon>
    </lineage>
</organism>
<dbReference type="eggNOG" id="KOG4200">
    <property type="taxonomic scope" value="Eukaryota"/>
</dbReference>
<evidence type="ECO:0000256" key="7">
    <source>
        <dbReference type="SAM" id="MobiDB-lite"/>
    </source>
</evidence>
<name>A0A010RFR4_9PEZI</name>
<evidence type="ECO:0000256" key="5">
    <source>
        <dbReference type="ARBA" id="ARBA00023098"/>
    </source>
</evidence>
<feature type="compositionally biased region" description="Polar residues" evidence="7">
    <location>
        <begin position="992"/>
        <end position="1003"/>
    </location>
</feature>
<dbReference type="InterPro" id="IPR057678">
    <property type="entry name" value="DUF7918"/>
</dbReference>
<dbReference type="CDD" id="cd23995">
    <property type="entry name" value="Seipin_BSCL2_like"/>
    <property type="match status" value="1"/>
</dbReference>
<comment type="subcellular location">
    <subcellularLocation>
        <location evidence="1">Endoplasmic reticulum membrane</location>
        <topology evidence="1">Multi-pass membrane protein</topology>
    </subcellularLocation>
</comment>
<evidence type="ECO:0000256" key="3">
    <source>
        <dbReference type="ARBA" id="ARBA00022824"/>
    </source>
</evidence>
<reference evidence="10 11" key="1">
    <citation type="submission" date="2014-02" db="EMBL/GenBank/DDBJ databases">
        <title>The genome sequence of Colletotrichum fioriniae PJ7.</title>
        <authorList>
            <person name="Baroncelli R."/>
            <person name="Thon M.R."/>
        </authorList>
    </citation>
    <scope>NUCLEOTIDE SEQUENCE [LARGE SCALE GENOMIC DNA]</scope>
    <source>
        <strain evidence="10 11">PJ7</strain>
    </source>
</reference>
<feature type="compositionally biased region" description="Polar residues" evidence="7">
    <location>
        <begin position="681"/>
        <end position="692"/>
    </location>
</feature>
<dbReference type="PANTHER" id="PTHR36223:SF5">
    <property type="entry name" value="BETA-LACTAMASE-TYPE TRANSPEPTIDASE FOLD DOMAIN CONTAINING PROTEIN"/>
    <property type="match status" value="1"/>
</dbReference>
<proteinExistence type="predicted"/>
<feature type="region of interest" description="Disordered" evidence="7">
    <location>
        <begin position="754"/>
        <end position="782"/>
    </location>
</feature>